<accession>A0A9D1TLU8</accession>
<comment type="caution">
    <text evidence="1">The sequence shown here is derived from an EMBL/GenBank/DDBJ whole genome shotgun (WGS) entry which is preliminary data.</text>
</comment>
<dbReference type="InterPro" id="IPR014198">
    <property type="entry name" value="Spore_III_AB"/>
</dbReference>
<name>A0A9D1TLU8_9FIRM</name>
<dbReference type="EMBL" id="DXIJ01000108">
    <property type="protein sequence ID" value="HIV86175.1"/>
    <property type="molecule type" value="Genomic_DNA"/>
</dbReference>
<reference evidence="1" key="2">
    <citation type="submission" date="2021-04" db="EMBL/GenBank/DDBJ databases">
        <authorList>
            <person name="Gilroy R."/>
        </authorList>
    </citation>
    <scope>NUCLEOTIDE SEQUENCE</scope>
    <source>
        <strain evidence="1">5790</strain>
    </source>
</reference>
<evidence type="ECO:0000313" key="2">
    <source>
        <dbReference type="Proteomes" id="UP000824162"/>
    </source>
</evidence>
<dbReference type="Pfam" id="PF09548">
    <property type="entry name" value="Spore_III_AB"/>
    <property type="match status" value="1"/>
</dbReference>
<dbReference type="Proteomes" id="UP000824162">
    <property type="component" value="Unassembled WGS sequence"/>
</dbReference>
<organism evidence="1 2">
    <name type="scientific">Candidatus Monoglobus merdigallinarum</name>
    <dbReference type="NCBI Taxonomy" id="2838698"/>
    <lineage>
        <taxon>Bacteria</taxon>
        <taxon>Bacillati</taxon>
        <taxon>Bacillota</taxon>
        <taxon>Clostridia</taxon>
        <taxon>Monoglobales</taxon>
        <taxon>Monoglobaceae</taxon>
        <taxon>Monoglobus</taxon>
    </lineage>
</organism>
<evidence type="ECO:0000313" key="1">
    <source>
        <dbReference type="EMBL" id="HIV86175.1"/>
    </source>
</evidence>
<protein>
    <submittedName>
        <fullName evidence="1">Stage III sporulation protein AB</fullName>
    </submittedName>
</protein>
<reference evidence="1" key="1">
    <citation type="journal article" date="2021" name="PeerJ">
        <title>Extensive microbial diversity within the chicken gut microbiome revealed by metagenomics and culture.</title>
        <authorList>
            <person name="Gilroy R."/>
            <person name="Ravi A."/>
            <person name="Getino M."/>
            <person name="Pursley I."/>
            <person name="Horton D.L."/>
            <person name="Alikhan N.F."/>
            <person name="Baker D."/>
            <person name="Gharbi K."/>
            <person name="Hall N."/>
            <person name="Watson M."/>
            <person name="Adriaenssens E.M."/>
            <person name="Foster-Nyarko E."/>
            <person name="Jarju S."/>
            <person name="Secka A."/>
            <person name="Antonio M."/>
            <person name="Oren A."/>
            <person name="Chaudhuri R.R."/>
            <person name="La Ragione R."/>
            <person name="Hildebrand F."/>
            <person name="Pallen M.J."/>
        </authorList>
    </citation>
    <scope>NUCLEOTIDE SEQUENCE</scope>
    <source>
        <strain evidence="1">5790</strain>
    </source>
</reference>
<proteinExistence type="predicted"/>
<dbReference type="PIRSF" id="PIRSF021435">
    <property type="entry name" value="SpoIIIAB"/>
    <property type="match status" value="1"/>
</dbReference>
<sequence length="169" mass="17871">MLRIVCCFAVIAGCGYIGLMLAAEYDRAISCVRSFMKALKYLEAEILVNNSVLAEAAAGASEVSSGAVADVFGDLANVLETDGGDKTLAGAIDRHRGRLHLTAGAEGILNDFSAELGGGDRRREAENIRAAYEKLGLEEEELRQKKAKNSALYKGLGFAGGALIVTLLF</sequence>
<gene>
    <name evidence="1" type="ORF">H9900_05125</name>
</gene>
<dbReference type="AlphaFoldDB" id="A0A9D1TLU8"/>